<gene>
    <name evidence="1" type="ORF">CXQ87_003615</name>
</gene>
<sequence>MLLGAGVLSAYDARDLDSQDKLGGLLQMSIQSCTNHEYMGPVTAIFATSYTIGGGFAGSIPGAIWTQEMLGEIAAQMIELGAEPSLAMIAYATPYDFIVAYPGTT</sequence>
<dbReference type="AlphaFoldDB" id="A0A2V1ADF8"/>
<comment type="caution">
    <text evidence="1">The sequence shown here is derived from an EMBL/GenBank/DDBJ whole genome shotgun (WGS) entry which is preliminary data.</text>
</comment>
<proteinExistence type="predicted"/>
<dbReference type="GeneID" id="37003615"/>
<dbReference type="EMBL" id="PKFP01000004">
    <property type="protein sequence ID" value="PVH15762.1"/>
    <property type="molecule type" value="Genomic_DNA"/>
</dbReference>
<keyword evidence="2" id="KW-1185">Reference proteome</keyword>
<dbReference type="Proteomes" id="UP000244406">
    <property type="component" value="Unassembled WGS sequence"/>
</dbReference>
<name>A0A2V1ADF8_9ASCO</name>
<evidence type="ECO:0000313" key="2">
    <source>
        <dbReference type="Proteomes" id="UP000244406"/>
    </source>
</evidence>
<dbReference type="RefSeq" id="XP_025336702.1">
    <property type="nucleotide sequence ID" value="XM_025482084.1"/>
</dbReference>
<reference evidence="1 2" key="1">
    <citation type="submission" date="2017-12" db="EMBL/GenBank/DDBJ databases">
        <title>Genome Sequence of the Amphotericin B-resistant Candida duobushaemulonii strain, B09383.</title>
        <authorList>
            <person name="Chow N.A."/>
            <person name="Gade L."/>
            <person name="Batra D."/>
            <person name="Rowe L.A."/>
            <person name="Loparev V.N."/>
            <person name="Litvintseva A.P."/>
        </authorList>
    </citation>
    <scope>NUCLEOTIDE SEQUENCE [LARGE SCALE GENOMIC DNA]</scope>
    <source>
        <strain evidence="1 2">B09383</strain>
    </source>
</reference>
<organism evidence="1 2">
    <name type="scientific">Candidozyma duobushaemuli</name>
    <dbReference type="NCBI Taxonomy" id="1231522"/>
    <lineage>
        <taxon>Eukaryota</taxon>
        <taxon>Fungi</taxon>
        <taxon>Dikarya</taxon>
        <taxon>Ascomycota</taxon>
        <taxon>Saccharomycotina</taxon>
        <taxon>Pichiomycetes</taxon>
        <taxon>Metschnikowiaceae</taxon>
        <taxon>Candidozyma</taxon>
    </lineage>
</organism>
<protein>
    <submittedName>
        <fullName evidence="1">Uncharacterized protein</fullName>
    </submittedName>
</protein>
<dbReference type="VEuPathDB" id="FungiDB:CXQ87_003615"/>
<accession>A0A2V1ADF8</accession>
<evidence type="ECO:0000313" key="1">
    <source>
        <dbReference type="EMBL" id="PVH15762.1"/>
    </source>
</evidence>